<dbReference type="EMBL" id="RZNY01000003">
    <property type="protein sequence ID" value="RUT47692.1"/>
    <property type="molecule type" value="Genomic_DNA"/>
</dbReference>
<organism evidence="2 3">
    <name type="scientific">Paenibacillus anaericanus</name>
    <dbReference type="NCBI Taxonomy" id="170367"/>
    <lineage>
        <taxon>Bacteria</taxon>
        <taxon>Bacillati</taxon>
        <taxon>Bacillota</taxon>
        <taxon>Bacilli</taxon>
        <taxon>Bacillales</taxon>
        <taxon>Paenibacillaceae</taxon>
        <taxon>Paenibacillus</taxon>
    </lineage>
</organism>
<evidence type="ECO:0000313" key="2">
    <source>
        <dbReference type="EMBL" id="RUT47692.1"/>
    </source>
</evidence>
<evidence type="ECO:0000256" key="1">
    <source>
        <dbReference type="SAM" id="MobiDB-lite"/>
    </source>
</evidence>
<dbReference type="AlphaFoldDB" id="A0A3S1KAJ9"/>
<dbReference type="Proteomes" id="UP000279446">
    <property type="component" value="Unassembled WGS sequence"/>
</dbReference>
<feature type="region of interest" description="Disordered" evidence="1">
    <location>
        <begin position="37"/>
        <end position="80"/>
    </location>
</feature>
<sequence>MKSSSFLCGILLGVVATTWAKKNQSLLTAAKDAGSMMNWSGMMSGHSNDKSDHSTSHSSSNGSSGTQVHPSCCSTSDKDHSKEHSLKQILEFIKGNPDVRSEVEGILKETNTVIPGL</sequence>
<protein>
    <submittedName>
        <fullName evidence="2">Uncharacterized protein</fullName>
    </submittedName>
</protein>
<dbReference type="OrthoDB" id="2656835at2"/>
<gene>
    <name evidence="2" type="ORF">EJP82_04755</name>
</gene>
<accession>A0A3S1KAJ9</accession>
<feature type="compositionally biased region" description="Low complexity" evidence="1">
    <location>
        <begin position="56"/>
        <end position="66"/>
    </location>
</feature>
<keyword evidence="3" id="KW-1185">Reference proteome</keyword>
<evidence type="ECO:0000313" key="3">
    <source>
        <dbReference type="Proteomes" id="UP000279446"/>
    </source>
</evidence>
<feature type="compositionally biased region" description="Low complexity" evidence="1">
    <location>
        <begin position="37"/>
        <end position="46"/>
    </location>
</feature>
<proteinExistence type="predicted"/>
<name>A0A3S1KAJ9_9BACL</name>
<comment type="caution">
    <text evidence="2">The sequence shown here is derived from an EMBL/GenBank/DDBJ whole genome shotgun (WGS) entry which is preliminary data.</text>
</comment>
<reference evidence="2 3" key="1">
    <citation type="submission" date="2018-12" db="EMBL/GenBank/DDBJ databases">
        <authorList>
            <person name="Sun L."/>
            <person name="Chen Z."/>
        </authorList>
    </citation>
    <scope>NUCLEOTIDE SEQUENCE [LARGE SCALE GENOMIC DNA]</scope>
    <source>
        <strain evidence="2 3">DSM 15890</strain>
    </source>
</reference>
<dbReference type="RefSeq" id="WP_127190889.1">
    <property type="nucleotide sequence ID" value="NZ_JAUSSS010000002.1"/>
</dbReference>